<feature type="domain" description="TNase-like" evidence="2">
    <location>
        <begin position="90"/>
        <end position="231"/>
    </location>
</feature>
<dbReference type="Proteomes" id="UP000014011">
    <property type="component" value="Unassembled WGS sequence"/>
</dbReference>
<dbReference type="EMBL" id="AGWD01000016">
    <property type="protein sequence ID" value="ENN94537.1"/>
    <property type="molecule type" value="Genomic_DNA"/>
</dbReference>
<dbReference type="HOGENOM" id="CLU_1122855_0_0_5"/>
<dbReference type="SMART" id="SM00318">
    <property type="entry name" value="SNc"/>
    <property type="match status" value="1"/>
</dbReference>
<dbReference type="SUPFAM" id="SSF50199">
    <property type="entry name" value="Staphylococcal nuclease"/>
    <property type="match status" value="1"/>
</dbReference>
<organism evidence="3 4">
    <name type="scientific">Bartonella vinsonii subsp. berkhoffii str. Tweed</name>
    <dbReference type="NCBI Taxonomy" id="1094502"/>
    <lineage>
        <taxon>Bacteria</taxon>
        <taxon>Pseudomonadati</taxon>
        <taxon>Pseudomonadota</taxon>
        <taxon>Alphaproteobacteria</taxon>
        <taxon>Hyphomicrobiales</taxon>
        <taxon>Bartonellaceae</taxon>
        <taxon>Bartonella</taxon>
    </lineage>
</organism>
<keyword evidence="1" id="KW-0472">Membrane</keyword>
<comment type="caution">
    <text evidence="3">The sequence shown here is derived from an EMBL/GenBank/DDBJ whole genome shotgun (WGS) entry which is preliminary data.</text>
</comment>
<dbReference type="RefSeq" id="WP_010705590.1">
    <property type="nucleotide sequence ID" value="NZ_KB915634.1"/>
</dbReference>
<gene>
    <name evidence="3" type="ORF">BVtw_13140</name>
</gene>
<dbReference type="PATRIC" id="fig|1094502.3.peg.1574"/>
<dbReference type="Gene3D" id="2.40.50.90">
    <property type="match status" value="1"/>
</dbReference>
<reference evidence="3 4" key="1">
    <citation type="journal article" date="2013" name="PLoS Genet.">
        <title>A gene transfer agent and a dynamic repertoire of secretion systems hold the keys to the explosive radiation of the emerging pathogen Bartonella.</title>
        <authorList>
            <person name="Guy L."/>
            <person name="Nystedt B."/>
            <person name="Toft C."/>
            <person name="Zaremba-Niedzwiedzka K."/>
            <person name="Berglund E.C."/>
            <person name="Granberg F."/>
            <person name="Naslund K."/>
            <person name="Eriksson A.S."/>
            <person name="Andersson S.G."/>
        </authorList>
    </citation>
    <scope>NUCLEOTIDE SEQUENCE [LARGE SCALE GENOMIC DNA]</scope>
    <source>
        <strain evidence="3">Tweed</strain>
    </source>
</reference>
<proteinExistence type="predicted"/>
<name>N6VU12_BARVB</name>
<evidence type="ECO:0000313" key="3">
    <source>
        <dbReference type="EMBL" id="ENN94537.1"/>
    </source>
</evidence>
<dbReference type="InterPro" id="IPR016071">
    <property type="entry name" value="Staphylococal_nuclease_OB-fold"/>
</dbReference>
<dbReference type="NCBIfam" id="NF005081">
    <property type="entry name" value="PRK06518.1-1"/>
    <property type="match status" value="1"/>
</dbReference>
<sequence length="252" mass="28683">MNFLSKYIKRLRFKFIVIVYIMGSLLWGISQYKDKIDLGVLKTVTMEDTRQNTGIDSVDQPLEEKKPMETLTKQRFAKNEPALHLQKNVLLNNGVVFQGKAFVTSGVTFKLFTPVAQSWRKHITRTVHLYGVDTCALRQKAKLNDQEWHCGVVTTAWLVTKTLGQNLSCKQALMYNGISYAQCFIEGIDLAEVGLAEGMLVLSKENKNPLPVQYRIAEETARNKKIGLWSSEFTKPSQWRRDNGSYNPFAGL</sequence>
<evidence type="ECO:0000313" key="4">
    <source>
        <dbReference type="Proteomes" id="UP000014011"/>
    </source>
</evidence>
<evidence type="ECO:0000259" key="2">
    <source>
        <dbReference type="SMART" id="SM00318"/>
    </source>
</evidence>
<protein>
    <recommendedName>
        <fullName evidence="2">TNase-like domain-containing protein</fullName>
    </recommendedName>
</protein>
<feature type="transmembrane region" description="Helical" evidence="1">
    <location>
        <begin position="12"/>
        <end position="29"/>
    </location>
</feature>
<evidence type="ECO:0000256" key="1">
    <source>
        <dbReference type="SAM" id="Phobius"/>
    </source>
</evidence>
<dbReference type="AlphaFoldDB" id="N6VU12"/>
<dbReference type="InterPro" id="IPR035437">
    <property type="entry name" value="SNase_OB-fold_sf"/>
</dbReference>
<keyword evidence="1" id="KW-0812">Transmembrane</keyword>
<accession>N6VU12</accession>
<keyword evidence="1" id="KW-1133">Transmembrane helix</keyword>